<evidence type="ECO:0000256" key="1">
    <source>
        <dbReference type="SAM" id="MobiDB-lite"/>
    </source>
</evidence>
<organism evidence="2">
    <name type="scientific">Lepeophtheirus salmonis</name>
    <name type="common">Salmon louse</name>
    <name type="synonym">Caligus salmonis</name>
    <dbReference type="NCBI Taxonomy" id="72036"/>
    <lineage>
        <taxon>Eukaryota</taxon>
        <taxon>Metazoa</taxon>
        <taxon>Ecdysozoa</taxon>
        <taxon>Arthropoda</taxon>
        <taxon>Crustacea</taxon>
        <taxon>Multicrustacea</taxon>
        <taxon>Hexanauplia</taxon>
        <taxon>Copepoda</taxon>
        <taxon>Siphonostomatoida</taxon>
        <taxon>Caligidae</taxon>
        <taxon>Lepeophtheirus</taxon>
    </lineage>
</organism>
<evidence type="ECO:0000313" key="2">
    <source>
        <dbReference type="EMBL" id="CDW30693.1"/>
    </source>
</evidence>
<name>A0A0K2TXG7_LEPSM</name>
<accession>A0A0K2TXG7</accession>
<dbReference type="EMBL" id="HACA01013332">
    <property type="protein sequence ID" value="CDW30693.1"/>
    <property type="molecule type" value="Transcribed_RNA"/>
</dbReference>
<reference evidence="2" key="1">
    <citation type="submission" date="2014-05" db="EMBL/GenBank/DDBJ databases">
        <authorList>
            <person name="Chronopoulou M."/>
        </authorList>
    </citation>
    <scope>NUCLEOTIDE SEQUENCE</scope>
    <source>
        <tissue evidence="2">Whole organism</tissue>
    </source>
</reference>
<protein>
    <submittedName>
        <fullName evidence="2">Uncharacterized protein</fullName>
    </submittedName>
</protein>
<sequence length="137" mass="15488">MSSLANDFFVAPRTIGRPTKHKLGLVSFTRTPTPPSDRGHESQEARKVEEHPTWNKAYGAVRFLKLINSTTVGTTAGVLKQKNRSKVFTTPNIRPKQLSSALRPLMERRYICHFSRLDRKSAGRPTITCLDTPSFYD</sequence>
<feature type="region of interest" description="Disordered" evidence="1">
    <location>
        <begin position="28"/>
        <end position="51"/>
    </location>
</feature>
<dbReference type="AlphaFoldDB" id="A0A0K2TXG7"/>
<proteinExistence type="predicted"/>
<feature type="compositionally biased region" description="Basic and acidic residues" evidence="1">
    <location>
        <begin position="37"/>
        <end position="51"/>
    </location>
</feature>